<dbReference type="AlphaFoldDB" id="A0A2J6T851"/>
<sequence length="320" mass="35198">MANFDVKGKYVVIAGASRGLGKALGLELAAKGTHILLLARGQEGLEKAQKEMLAARQEATQTIVYQCVDLTKSAECTVAIRAAVDTYGFHPDHLFCVAGGTSPEQIGFLADLKPEGLVSCLEVNYYAAIFITQVILKRWISTAPTTHTRHITFVSSNAAFVSIPGYIAYTPTKVAIRAFADTLRQELLLYGEKDAYQVHCAYPGCFISESFLAEAANKPELTKMLEGSDMPEDQLIQKTESAQSVAKKILKGVQRGDFFITVDLEGALLLNNMRGPSPRDYVLLDILLALLALIVWPFVRRDFDAKTTKYGKARRWQSGR</sequence>
<dbReference type="InterPro" id="IPR036291">
    <property type="entry name" value="NAD(P)-bd_dom_sf"/>
</dbReference>
<organism evidence="2 3">
    <name type="scientific">Hyaloscypha bicolor E</name>
    <dbReference type="NCBI Taxonomy" id="1095630"/>
    <lineage>
        <taxon>Eukaryota</taxon>
        <taxon>Fungi</taxon>
        <taxon>Dikarya</taxon>
        <taxon>Ascomycota</taxon>
        <taxon>Pezizomycotina</taxon>
        <taxon>Leotiomycetes</taxon>
        <taxon>Helotiales</taxon>
        <taxon>Hyaloscyphaceae</taxon>
        <taxon>Hyaloscypha</taxon>
        <taxon>Hyaloscypha bicolor</taxon>
    </lineage>
</organism>
<proteinExistence type="predicted"/>
<feature type="transmembrane region" description="Helical" evidence="1">
    <location>
        <begin position="281"/>
        <end position="299"/>
    </location>
</feature>
<dbReference type="GO" id="GO:0005789">
    <property type="term" value="C:endoplasmic reticulum membrane"/>
    <property type="evidence" value="ECO:0007669"/>
    <property type="project" value="TreeGrafter"/>
</dbReference>
<dbReference type="GO" id="GO:0006666">
    <property type="term" value="P:3-keto-sphinganine metabolic process"/>
    <property type="evidence" value="ECO:0007669"/>
    <property type="project" value="TreeGrafter"/>
</dbReference>
<dbReference type="SUPFAM" id="SSF51735">
    <property type="entry name" value="NAD(P)-binding Rossmann-fold domains"/>
    <property type="match status" value="1"/>
</dbReference>
<accession>A0A2J6T851</accession>
<dbReference type="OrthoDB" id="10267115at2759"/>
<dbReference type="GO" id="GO:0047560">
    <property type="term" value="F:3-dehydrosphinganine reductase activity"/>
    <property type="evidence" value="ECO:0007669"/>
    <property type="project" value="TreeGrafter"/>
</dbReference>
<dbReference type="PANTHER" id="PTHR43550">
    <property type="entry name" value="3-KETODIHYDROSPHINGOSINE REDUCTASE"/>
    <property type="match status" value="1"/>
</dbReference>
<dbReference type="GO" id="GO:0030148">
    <property type="term" value="P:sphingolipid biosynthetic process"/>
    <property type="evidence" value="ECO:0007669"/>
    <property type="project" value="TreeGrafter"/>
</dbReference>
<dbReference type="InterPro" id="IPR002347">
    <property type="entry name" value="SDR_fam"/>
</dbReference>
<keyword evidence="1" id="KW-1133">Transmembrane helix</keyword>
<evidence type="ECO:0000313" key="3">
    <source>
        <dbReference type="Proteomes" id="UP000235371"/>
    </source>
</evidence>
<dbReference type="RefSeq" id="XP_024736103.1">
    <property type="nucleotide sequence ID" value="XM_024878188.1"/>
</dbReference>
<dbReference type="GeneID" id="36586265"/>
<dbReference type="Proteomes" id="UP000235371">
    <property type="component" value="Unassembled WGS sequence"/>
</dbReference>
<keyword evidence="3" id="KW-1185">Reference proteome</keyword>
<name>A0A2J6T851_9HELO</name>
<keyword evidence="1" id="KW-0472">Membrane</keyword>
<gene>
    <name evidence="2" type="ORF">K444DRAFT_591350</name>
</gene>
<dbReference type="STRING" id="1095630.A0A2J6T851"/>
<dbReference type="EMBL" id="KZ613817">
    <property type="protein sequence ID" value="PMD59199.1"/>
    <property type="molecule type" value="Genomic_DNA"/>
</dbReference>
<dbReference type="FunCoup" id="A0A2J6T851">
    <property type="interactions" value="140"/>
</dbReference>
<keyword evidence="1" id="KW-0812">Transmembrane</keyword>
<reference evidence="2 3" key="1">
    <citation type="submission" date="2016-04" db="EMBL/GenBank/DDBJ databases">
        <title>A degradative enzymes factory behind the ericoid mycorrhizal symbiosis.</title>
        <authorList>
            <consortium name="DOE Joint Genome Institute"/>
            <person name="Martino E."/>
            <person name="Morin E."/>
            <person name="Grelet G."/>
            <person name="Kuo A."/>
            <person name="Kohler A."/>
            <person name="Daghino S."/>
            <person name="Barry K."/>
            <person name="Choi C."/>
            <person name="Cichocki N."/>
            <person name="Clum A."/>
            <person name="Copeland A."/>
            <person name="Hainaut M."/>
            <person name="Haridas S."/>
            <person name="Labutti K."/>
            <person name="Lindquist E."/>
            <person name="Lipzen A."/>
            <person name="Khouja H.-R."/>
            <person name="Murat C."/>
            <person name="Ohm R."/>
            <person name="Olson A."/>
            <person name="Spatafora J."/>
            <person name="Veneault-Fourrey C."/>
            <person name="Henrissat B."/>
            <person name="Grigoriev I."/>
            <person name="Martin F."/>
            <person name="Perotto S."/>
        </authorList>
    </citation>
    <scope>NUCLEOTIDE SEQUENCE [LARGE SCALE GENOMIC DNA]</scope>
    <source>
        <strain evidence="2 3">E</strain>
    </source>
</reference>
<dbReference type="PANTHER" id="PTHR43550:SF3">
    <property type="entry name" value="3-KETODIHYDROSPHINGOSINE REDUCTASE"/>
    <property type="match status" value="1"/>
</dbReference>
<dbReference type="Pfam" id="PF00106">
    <property type="entry name" value="adh_short"/>
    <property type="match status" value="1"/>
</dbReference>
<evidence type="ECO:0000256" key="1">
    <source>
        <dbReference type="SAM" id="Phobius"/>
    </source>
</evidence>
<protein>
    <submittedName>
        <fullName evidence="2">NAD(P)-binding protein</fullName>
    </submittedName>
</protein>
<dbReference type="InParanoid" id="A0A2J6T851"/>
<evidence type="ECO:0000313" key="2">
    <source>
        <dbReference type="EMBL" id="PMD59199.1"/>
    </source>
</evidence>
<dbReference type="Gene3D" id="3.40.50.720">
    <property type="entry name" value="NAD(P)-binding Rossmann-like Domain"/>
    <property type="match status" value="1"/>
</dbReference>